<dbReference type="Proteomes" id="UP000887575">
    <property type="component" value="Unassembled WGS sequence"/>
</dbReference>
<reference evidence="2" key="1">
    <citation type="submission" date="2024-02" db="UniProtKB">
        <authorList>
            <consortium name="WormBaseParasite"/>
        </authorList>
    </citation>
    <scope>IDENTIFICATION</scope>
</reference>
<sequence length="227" mass="25848">MIETWLNSLTIRRTSHAIGLSPIRFSPDPIRVCDGESLSTFLSIMQNNAQALLNYLPTYLTSYSYPWPFDNPTDYPRCQQARADFSPLISKTERRIAIDVIKLENGTLKLFYGTNPSNEKGFCTKPKIESKSIDLVDQQKVAVSAECFHLEFCPLQNGTKDRFGFVVKASRAPVDPKLVECKLTYTLSTENPQVLLNFQNIYIQEGTHLEVYFFCYRLVSPKKVASI</sequence>
<name>A0AAF3J3X4_9BILA</name>
<protein>
    <submittedName>
        <fullName evidence="2">Uncharacterized protein</fullName>
    </submittedName>
</protein>
<evidence type="ECO:0000313" key="2">
    <source>
        <dbReference type="WBParaSite" id="MBELARI_LOCUS14635"/>
    </source>
</evidence>
<accession>A0AAF3J3X4</accession>
<dbReference type="AlphaFoldDB" id="A0AAF3J3X4"/>
<keyword evidence="1" id="KW-1185">Reference proteome</keyword>
<proteinExistence type="predicted"/>
<dbReference type="WBParaSite" id="MBELARI_LOCUS14635">
    <property type="protein sequence ID" value="MBELARI_LOCUS14635"/>
    <property type="gene ID" value="MBELARI_LOCUS14635"/>
</dbReference>
<evidence type="ECO:0000313" key="1">
    <source>
        <dbReference type="Proteomes" id="UP000887575"/>
    </source>
</evidence>
<organism evidence="1 2">
    <name type="scientific">Mesorhabditis belari</name>
    <dbReference type="NCBI Taxonomy" id="2138241"/>
    <lineage>
        <taxon>Eukaryota</taxon>
        <taxon>Metazoa</taxon>
        <taxon>Ecdysozoa</taxon>
        <taxon>Nematoda</taxon>
        <taxon>Chromadorea</taxon>
        <taxon>Rhabditida</taxon>
        <taxon>Rhabditina</taxon>
        <taxon>Rhabditomorpha</taxon>
        <taxon>Rhabditoidea</taxon>
        <taxon>Rhabditidae</taxon>
        <taxon>Mesorhabditinae</taxon>
        <taxon>Mesorhabditis</taxon>
    </lineage>
</organism>